<dbReference type="InterPro" id="IPR050385">
    <property type="entry name" value="Archaeal_FAD_synthase"/>
</dbReference>
<comment type="pathway">
    <text evidence="7">Cofactor biosynthesis; coenzyme A biosynthesis.</text>
</comment>
<keyword evidence="2 7" id="KW-0808">Transferase</keyword>
<evidence type="ECO:0000256" key="4">
    <source>
        <dbReference type="ARBA" id="ARBA00022741"/>
    </source>
</evidence>
<dbReference type="InterPro" id="IPR004821">
    <property type="entry name" value="Cyt_trans-like"/>
</dbReference>
<dbReference type="GO" id="GO:0005524">
    <property type="term" value="F:ATP binding"/>
    <property type="evidence" value="ECO:0007669"/>
    <property type="project" value="UniProtKB-KW"/>
</dbReference>
<keyword evidence="6 7" id="KW-0173">Coenzyme A biosynthesis</keyword>
<dbReference type="SUPFAM" id="SSF52374">
    <property type="entry name" value="Nucleotidylyl transferase"/>
    <property type="match status" value="1"/>
</dbReference>
<evidence type="ECO:0000313" key="10">
    <source>
        <dbReference type="Proteomes" id="UP000244066"/>
    </source>
</evidence>
<dbReference type="PANTHER" id="PTHR43793:SF1">
    <property type="entry name" value="FAD SYNTHASE"/>
    <property type="match status" value="1"/>
</dbReference>
<evidence type="ECO:0000259" key="8">
    <source>
        <dbReference type="Pfam" id="PF01467"/>
    </source>
</evidence>
<dbReference type="Proteomes" id="UP000244066">
    <property type="component" value="Unassembled WGS sequence"/>
</dbReference>
<keyword evidence="5 7" id="KW-0067">ATP-binding</keyword>
<proteinExistence type="inferred from homology"/>
<protein>
    <recommendedName>
        <fullName evidence="7">Phosphopantetheine adenylyltransferase</fullName>
        <ecNumber evidence="7">2.7.7.3</ecNumber>
    </recommendedName>
    <alternativeName>
        <fullName evidence="7">Dephospho-CoA pyrophosphorylase</fullName>
    </alternativeName>
    <alternativeName>
        <fullName evidence="7">Pantetheine-phosphate adenylyltransferase</fullName>
        <shortName evidence="7">PPAT</shortName>
    </alternativeName>
</protein>
<gene>
    <name evidence="7" type="primary">coaD</name>
    <name evidence="9" type="ORF">B9J98_04945</name>
</gene>
<dbReference type="GO" id="GO:0015937">
    <property type="term" value="P:coenzyme A biosynthetic process"/>
    <property type="evidence" value="ECO:0007669"/>
    <property type="project" value="UniProtKB-UniRule"/>
</dbReference>
<dbReference type="PANTHER" id="PTHR43793">
    <property type="entry name" value="FAD SYNTHASE"/>
    <property type="match status" value="1"/>
</dbReference>
<dbReference type="InterPro" id="IPR023540">
    <property type="entry name" value="PPAT_arch"/>
</dbReference>
<comment type="caution">
    <text evidence="9">The sequence shown here is derived from an EMBL/GenBank/DDBJ whole genome shotgun (WGS) entry which is preliminary data.</text>
</comment>
<keyword evidence="3 7" id="KW-0548">Nucleotidyltransferase</keyword>
<sequence length="239" mass="26956">MRKDYAKNPLWRVLVETVRSMSLYPVHKSYVRERIIPKEPSISAEELAVRLGMPLGEAMVILDELRIYASDLEEELKDPLPAERKYAHVCLGGTFDTIHYGHVALLMVAFKNGKRVTIGVTSDELAKKMGKSHGIKPYSERVSNLRKVLEKYRWVENVNVVKLDDPYGPSITDATLDAIAVSPFTAFRVAEINVIRGERLMRPLEMIECPLVLAEDGKPISSSRIIRGEITPDGRLVSR</sequence>
<comment type="catalytic activity">
    <reaction evidence="7">
        <text>(R)-4'-phosphopantetheine + ATP + H(+) = 3'-dephospho-CoA + diphosphate</text>
        <dbReference type="Rhea" id="RHEA:19801"/>
        <dbReference type="ChEBI" id="CHEBI:15378"/>
        <dbReference type="ChEBI" id="CHEBI:30616"/>
        <dbReference type="ChEBI" id="CHEBI:33019"/>
        <dbReference type="ChEBI" id="CHEBI:57328"/>
        <dbReference type="ChEBI" id="CHEBI:61723"/>
        <dbReference type="EC" id="2.7.7.3"/>
    </reaction>
</comment>
<name>A0A2R7Y574_9ARCH</name>
<dbReference type="GO" id="GO:0004595">
    <property type="term" value="F:pantetheine-phosphate adenylyltransferase activity"/>
    <property type="evidence" value="ECO:0007669"/>
    <property type="project" value="UniProtKB-UniRule"/>
</dbReference>
<dbReference type="InterPro" id="IPR014729">
    <property type="entry name" value="Rossmann-like_a/b/a_fold"/>
</dbReference>
<evidence type="ECO:0000256" key="2">
    <source>
        <dbReference type="ARBA" id="ARBA00022679"/>
    </source>
</evidence>
<dbReference type="Gene3D" id="3.40.50.620">
    <property type="entry name" value="HUPs"/>
    <property type="match status" value="1"/>
</dbReference>
<dbReference type="UniPathway" id="UPA00241"/>
<accession>A0A2R7Y574</accession>
<keyword evidence="1 7" id="KW-0963">Cytoplasm</keyword>
<evidence type="ECO:0000256" key="5">
    <source>
        <dbReference type="ARBA" id="ARBA00022840"/>
    </source>
</evidence>
<dbReference type="Pfam" id="PF01467">
    <property type="entry name" value="CTP_transf_like"/>
    <property type="match status" value="1"/>
</dbReference>
<dbReference type="GO" id="GO:0005737">
    <property type="term" value="C:cytoplasm"/>
    <property type="evidence" value="ECO:0007669"/>
    <property type="project" value="UniProtKB-SubCell"/>
</dbReference>
<feature type="domain" description="Cytidyltransferase-like" evidence="8">
    <location>
        <begin position="91"/>
        <end position="227"/>
    </location>
</feature>
<evidence type="ECO:0000256" key="6">
    <source>
        <dbReference type="ARBA" id="ARBA00022993"/>
    </source>
</evidence>
<evidence type="ECO:0000256" key="7">
    <source>
        <dbReference type="HAMAP-Rule" id="MF_00647"/>
    </source>
</evidence>
<keyword evidence="4 7" id="KW-0547">Nucleotide-binding</keyword>
<dbReference type="AlphaFoldDB" id="A0A2R7Y574"/>
<dbReference type="EC" id="2.7.7.3" evidence="7"/>
<dbReference type="NCBIfam" id="TIGR00125">
    <property type="entry name" value="cyt_tran_rel"/>
    <property type="match status" value="1"/>
</dbReference>
<dbReference type="HAMAP" id="MF_00647">
    <property type="entry name" value="PPAT_arch"/>
    <property type="match status" value="1"/>
</dbReference>
<evidence type="ECO:0000313" key="9">
    <source>
        <dbReference type="EMBL" id="PUA31992.1"/>
    </source>
</evidence>
<comment type="subcellular location">
    <subcellularLocation>
        <location evidence="7">Cytoplasm</location>
    </subcellularLocation>
</comment>
<dbReference type="NCBIfam" id="NF001985">
    <property type="entry name" value="PRK00777.1"/>
    <property type="match status" value="1"/>
</dbReference>
<comment type="similarity">
    <text evidence="7">Belongs to the eukaryotic CoaD family.</text>
</comment>
<organism evidence="9 10">
    <name type="scientific">Candidatus Terraquivivens tikiterensis</name>
    <dbReference type="NCBI Taxonomy" id="1980982"/>
    <lineage>
        <taxon>Archaea</taxon>
        <taxon>Nitrososphaerota</taxon>
        <taxon>Candidatus Wolframiiraptoraceae</taxon>
        <taxon>Candidatus Terraquivivens</taxon>
    </lineage>
</organism>
<reference evidence="9 10" key="1">
    <citation type="submission" date="2017-04" db="EMBL/GenBank/DDBJ databases">
        <title>Draft Aigarchaeota genome from a New Zealand hot spring.</title>
        <authorList>
            <person name="Reysenbach A.-L."/>
            <person name="Donaho J.A."/>
            <person name="Gerhart J."/>
            <person name="Kelley J.F."/>
            <person name="Kouba K."/>
            <person name="Podar M."/>
            <person name="Stott M."/>
        </authorList>
    </citation>
    <scope>NUCLEOTIDE SEQUENCE [LARGE SCALE GENOMIC DNA]</scope>
    <source>
        <strain evidence="9">NZ13_MG1</strain>
    </source>
</reference>
<evidence type="ECO:0000256" key="3">
    <source>
        <dbReference type="ARBA" id="ARBA00022695"/>
    </source>
</evidence>
<comment type="function">
    <text evidence="7">Reversibly transfers an adenylyl group from ATP to 4'-phosphopantetheine, yielding dephospho-CoA (dPCoA) and pyrophosphate.</text>
</comment>
<evidence type="ECO:0000256" key="1">
    <source>
        <dbReference type="ARBA" id="ARBA00022490"/>
    </source>
</evidence>
<dbReference type="EMBL" id="NDWU01000011">
    <property type="protein sequence ID" value="PUA31992.1"/>
    <property type="molecule type" value="Genomic_DNA"/>
</dbReference>